<comment type="subcellular location">
    <subcellularLocation>
        <location evidence="1">Cell membrane</location>
        <topology evidence="1">Multi-pass membrane protein</topology>
    </subcellularLocation>
</comment>
<dbReference type="InterPro" id="IPR004797">
    <property type="entry name" value="Competence_ComEC/Rec2"/>
</dbReference>
<evidence type="ECO:0000313" key="9">
    <source>
        <dbReference type="Proteomes" id="UP000318717"/>
    </source>
</evidence>
<evidence type="ECO:0000259" key="7">
    <source>
        <dbReference type="SMART" id="SM00849"/>
    </source>
</evidence>
<dbReference type="AlphaFoldDB" id="A0A4Y3HRX3"/>
<dbReference type="InterPro" id="IPR036866">
    <property type="entry name" value="RibonucZ/Hydroxyglut_hydro"/>
</dbReference>
<keyword evidence="3 6" id="KW-0812">Transmembrane</keyword>
<dbReference type="InterPro" id="IPR004477">
    <property type="entry name" value="ComEC_N"/>
</dbReference>
<dbReference type="PANTHER" id="PTHR30619">
    <property type="entry name" value="DNA INTERNALIZATION/COMPETENCE PROTEIN COMEC/REC2"/>
    <property type="match status" value="1"/>
</dbReference>
<dbReference type="NCBIfam" id="TIGR00361">
    <property type="entry name" value="ComEC_Rec2"/>
    <property type="match status" value="1"/>
</dbReference>
<reference evidence="8 9" key="1">
    <citation type="submission" date="2019-06" db="EMBL/GenBank/DDBJ databases">
        <title>Whole genome shotgun sequence of Vibrio inusitatus NBRC 102082.</title>
        <authorList>
            <person name="Hosoyama A."/>
            <person name="Uohara A."/>
            <person name="Ohji S."/>
            <person name="Ichikawa N."/>
        </authorList>
    </citation>
    <scope>NUCLEOTIDE SEQUENCE [LARGE SCALE GENOMIC DNA]</scope>
    <source>
        <strain evidence="8 9">NBRC 102082</strain>
    </source>
</reference>
<dbReference type="SUPFAM" id="SSF56281">
    <property type="entry name" value="Metallo-hydrolase/oxidoreductase"/>
    <property type="match status" value="1"/>
</dbReference>
<dbReference type="Pfam" id="PF00753">
    <property type="entry name" value="Lactamase_B"/>
    <property type="match status" value="1"/>
</dbReference>
<dbReference type="Proteomes" id="UP000318717">
    <property type="component" value="Unassembled WGS sequence"/>
</dbReference>
<dbReference type="PANTHER" id="PTHR30619:SF1">
    <property type="entry name" value="RECOMBINATION PROTEIN 2"/>
    <property type="match status" value="1"/>
</dbReference>
<dbReference type="InterPro" id="IPR035681">
    <property type="entry name" value="ComA-like_MBL"/>
</dbReference>
<feature type="transmembrane region" description="Helical" evidence="6">
    <location>
        <begin position="159"/>
        <end position="178"/>
    </location>
</feature>
<dbReference type="SMART" id="SM00849">
    <property type="entry name" value="Lactamase_B"/>
    <property type="match status" value="1"/>
</dbReference>
<evidence type="ECO:0000313" key="8">
    <source>
        <dbReference type="EMBL" id="GEA49775.1"/>
    </source>
</evidence>
<dbReference type="NCBIfam" id="TIGR00360">
    <property type="entry name" value="ComEC_N-term"/>
    <property type="match status" value="1"/>
</dbReference>
<sequence>MAQQMTLGEVWQVSVKIQPIVGLFNEAGFDAERFYFGQNVIAEAKVNKVLHRVDEANLRGRWYSAVHEQTESLISQPIMLALLFGERSLINPQQWSGLKQTGLAHLIAISGLHIGLAYMLGWWIGHSIRIVVPRWIWAPIIVAVALALFYAWLAGFSLPTQRALIMCLITSIALLIGIRLSRWRILWLTLALVLVFSPMSAVSASLWLSVGAVIIIFLALAKKNLENEEQGITIQGSQLRWPMWLRIQVYLSLGLAPISAWVLGGVAWLSIAFNTIAIPMISMFVVPALLAGIMIHPLSESMSYALFHLADIGLRLLLRLISEAQHYPDLWFQASVGQILGMVGIFCLVCLRNYWRIVTLCISAGLSLFLCLSNDNTKWRIDVMDVGHGLAVLVESNNRVVLYDTGANWGEGSIAQMVIEPLIVRRGASLDALFISHWDNDHQGGMDYLVSRFLPKHVFTPQQNGKTLPCMQGQFWWWQGLKFEIIWPPRRVYRAYNPHSCVIRISDDQYSVLLTGDIDALAEYQMTGAIRKSDVIIVPHHGSNTSSTGPLVDKVNAKVAIASVANKGRWLLPSQDVVKRYRESGAQWLDTGSNGQVSVHFLSDEVKVMTLRNPQTAAWYRQILRKGVE</sequence>
<evidence type="ECO:0000256" key="1">
    <source>
        <dbReference type="ARBA" id="ARBA00004651"/>
    </source>
</evidence>
<dbReference type="Pfam" id="PF03772">
    <property type="entry name" value="Competence"/>
    <property type="match status" value="1"/>
</dbReference>
<keyword evidence="4 6" id="KW-1133">Transmembrane helix</keyword>
<organism evidence="8 9">
    <name type="scientific">Vibrio inusitatus NBRC 102082</name>
    <dbReference type="NCBI Taxonomy" id="1219070"/>
    <lineage>
        <taxon>Bacteria</taxon>
        <taxon>Pseudomonadati</taxon>
        <taxon>Pseudomonadota</taxon>
        <taxon>Gammaproteobacteria</taxon>
        <taxon>Vibrionales</taxon>
        <taxon>Vibrionaceae</taxon>
        <taxon>Vibrio</taxon>
    </lineage>
</organism>
<protein>
    <submittedName>
        <fullName evidence="8">DNA internalization-related competence protein ComEC/Rec2</fullName>
    </submittedName>
</protein>
<evidence type="ECO:0000256" key="5">
    <source>
        <dbReference type="ARBA" id="ARBA00023136"/>
    </source>
</evidence>
<feature type="transmembrane region" description="Helical" evidence="6">
    <location>
        <begin position="330"/>
        <end position="348"/>
    </location>
</feature>
<dbReference type="GO" id="GO:0030420">
    <property type="term" value="P:establishment of competence for transformation"/>
    <property type="evidence" value="ECO:0007669"/>
    <property type="project" value="InterPro"/>
</dbReference>
<evidence type="ECO:0000256" key="4">
    <source>
        <dbReference type="ARBA" id="ARBA00022989"/>
    </source>
</evidence>
<dbReference type="CDD" id="cd07731">
    <property type="entry name" value="ComA-like_MBL-fold"/>
    <property type="match status" value="1"/>
</dbReference>
<gene>
    <name evidence="8" type="ORF">VIN01S_05790</name>
</gene>
<comment type="caution">
    <text evidence="8">The sequence shown here is derived from an EMBL/GenBank/DDBJ whole genome shotgun (WGS) entry which is preliminary data.</text>
</comment>
<dbReference type="EMBL" id="BJLF01000002">
    <property type="protein sequence ID" value="GEA49775.1"/>
    <property type="molecule type" value="Genomic_DNA"/>
</dbReference>
<feature type="transmembrane region" description="Helical" evidence="6">
    <location>
        <begin position="185"/>
        <end position="218"/>
    </location>
</feature>
<keyword evidence="5 6" id="KW-0472">Membrane</keyword>
<evidence type="ECO:0000256" key="3">
    <source>
        <dbReference type="ARBA" id="ARBA00022692"/>
    </source>
</evidence>
<keyword evidence="2" id="KW-1003">Cell membrane</keyword>
<evidence type="ECO:0000256" key="2">
    <source>
        <dbReference type="ARBA" id="ARBA00022475"/>
    </source>
</evidence>
<feature type="transmembrane region" description="Helical" evidence="6">
    <location>
        <begin position="135"/>
        <end position="153"/>
    </location>
</feature>
<feature type="domain" description="Metallo-beta-lactamase" evidence="7">
    <location>
        <begin position="388"/>
        <end position="541"/>
    </location>
</feature>
<feature type="transmembrane region" description="Helical" evidence="6">
    <location>
        <begin position="276"/>
        <end position="295"/>
    </location>
</feature>
<dbReference type="InterPro" id="IPR052159">
    <property type="entry name" value="Competence_DNA_uptake"/>
</dbReference>
<evidence type="ECO:0000256" key="6">
    <source>
        <dbReference type="SAM" id="Phobius"/>
    </source>
</evidence>
<accession>A0A4Y3HRX3</accession>
<dbReference type="Gene3D" id="3.60.15.10">
    <property type="entry name" value="Ribonuclease Z/Hydroxyacylglutathione hydrolase-like"/>
    <property type="match status" value="1"/>
</dbReference>
<name>A0A4Y3HRX3_9VIBR</name>
<proteinExistence type="predicted"/>
<feature type="transmembrane region" description="Helical" evidence="6">
    <location>
        <begin position="103"/>
        <end position="123"/>
    </location>
</feature>
<keyword evidence="9" id="KW-1185">Reference proteome</keyword>
<dbReference type="GO" id="GO:0005886">
    <property type="term" value="C:plasma membrane"/>
    <property type="evidence" value="ECO:0007669"/>
    <property type="project" value="UniProtKB-SubCell"/>
</dbReference>
<dbReference type="InterPro" id="IPR001279">
    <property type="entry name" value="Metallo-B-lactamas"/>
</dbReference>
<feature type="transmembrane region" description="Helical" evidence="6">
    <location>
        <begin position="247"/>
        <end position="269"/>
    </location>
</feature>